<evidence type="ECO:0000313" key="3">
    <source>
        <dbReference type="Proteomes" id="UP000681075"/>
    </source>
</evidence>
<reference evidence="2" key="1">
    <citation type="submission" date="2021-02" db="EMBL/GenBank/DDBJ databases">
        <title>Genome sequence of Rhodospirillales sp. strain TMPK1 isolated from soil.</title>
        <authorList>
            <person name="Nakai R."/>
            <person name="Kusada H."/>
            <person name="Tamaki H."/>
        </authorList>
    </citation>
    <scope>NUCLEOTIDE SEQUENCE</scope>
    <source>
        <strain evidence="2">TMPK1</strain>
    </source>
</reference>
<gene>
    <name evidence="2" type="ORF">TMPK1_17570</name>
</gene>
<dbReference type="Proteomes" id="UP000681075">
    <property type="component" value="Unassembled WGS sequence"/>
</dbReference>
<keyword evidence="3" id="KW-1185">Reference proteome</keyword>
<keyword evidence="1" id="KW-0732">Signal</keyword>
<sequence length="209" mass="22787">MQSCLRFSAFLLAALVFFGGPARAATLPAPADSYAADVALDVGSTHLPGTVRHDRGRELRTIDTNYGRQTFLVRPDRGRAWLLQAGFGVALEVELNAPELGVDLNRLYRIEATPRGRETIAGLPVTRYRLAGEVVKNSRFEGDVWATDSGILVKIDGTATDAGRAQPVRMLLANIKRGPQDPNLFEVPANMNVMKVDGAMREMLRGLGR</sequence>
<comment type="caution">
    <text evidence="2">The sequence shown here is derived from an EMBL/GenBank/DDBJ whole genome shotgun (WGS) entry which is preliminary data.</text>
</comment>
<dbReference type="EMBL" id="BOPV01000001">
    <property type="protein sequence ID" value="GIL39520.1"/>
    <property type="molecule type" value="Genomic_DNA"/>
</dbReference>
<dbReference type="AlphaFoldDB" id="A0A8S8XEJ6"/>
<evidence type="ECO:0000313" key="2">
    <source>
        <dbReference type="EMBL" id="GIL39520.1"/>
    </source>
</evidence>
<name>A0A8S8XEJ6_9PROT</name>
<accession>A0A8S8XEJ6</accession>
<protein>
    <submittedName>
        <fullName evidence="2">Uncharacterized protein</fullName>
    </submittedName>
</protein>
<evidence type="ECO:0000256" key="1">
    <source>
        <dbReference type="SAM" id="SignalP"/>
    </source>
</evidence>
<feature type="chain" id="PRO_5035780579" evidence="1">
    <location>
        <begin position="25"/>
        <end position="209"/>
    </location>
</feature>
<organism evidence="2 3">
    <name type="scientific">Roseiterribacter gracilis</name>
    <dbReference type="NCBI Taxonomy" id="2812848"/>
    <lineage>
        <taxon>Bacteria</taxon>
        <taxon>Pseudomonadati</taxon>
        <taxon>Pseudomonadota</taxon>
        <taxon>Alphaproteobacteria</taxon>
        <taxon>Rhodospirillales</taxon>
        <taxon>Roseiterribacteraceae</taxon>
        <taxon>Roseiterribacter</taxon>
    </lineage>
</organism>
<dbReference type="RefSeq" id="WP_420242623.1">
    <property type="nucleotide sequence ID" value="NZ_BOPV01000001.1"/>
</dbReference>
<feature type="signal peptide" evidence="1">
    <location>
        <begin position="1"/>
        <end position="24"/>
    </location>
</feature>
<proteinExistence type="predicted"/>